<evidence type="ECO:0000256" key="12">
    <source>
        <dbReference type="ARBA" id="ARBA00031533"/>
    </source>
</evidence>
<dbReference type="InterPro" id="IPR027268">
    <property type="entry name" value="Peptidase_M4/M1_CTD_sf"/>
</dbReference>
<evidence type="ECO:0000256" key="11">
    <source>
        <dbReference type="ARBA" id="ARBA00029811"/>
    </source>
</evidence>
<dbReference type="InterPro" id="IPR001930">
    <property type="entry name" value="Peptidase_M1"/>
</dbReference>
<keyword evidence="15" id="KW-1185">Reference proteome</keyword>
<comment type="catalytic activity">
    <reaction evidence="1">
        <text>Release of an N-terminal amino acid, Xaa-|-Yaa- from a peptide, amide or arylamide. Xaa is preferably Ala, but may be most amino acids including Pro (slow action). When a terminal hydrophobic residue is followed by a prolyl residue, the two may be released as an intact Xaa-Pro dipeptide.</text>
        <dbReference type="EC" id="3.4.11.2"/>
    </reaction>
</comment>
<feature type="domain" description="Peptidase M1 membrane alanine aminopeptidase" evidence="13">
    <location>
        <begin position="335"/>
        <end position="486"/>
    </location>
</feature>
<dbReference type="EMBL" id="JAPDOD010000011">
    <property type="protein sequence ID" value="MDA0161304.1"/>
    <property type="molecule type" value="Genomic_DNA"/>
</dbReference>
<evidence type="ECO:0000256" key="4">
    <source>
        <dbReference type="ARBA" id="ARBA00012564"/>
    </source>
</evidence>
<comment type="similarity">
    <text evidence="3">Belongs to the peptidase M1 family.</text>
</comment>
<reference evidence="14" key="1">
    <citation type="submission" date="2022-10" db="EMBL/GenBank/DDBJ databases">
        <title>The WGS of Solirubrobacter ginsenosidimutans DSM 21036.</title>
        <authorList>
            <person name="Jiang Z."/>
        </authorList>
    </citation>
    <scope>NUCLEOTIDE SEQUENCE</scope>
    <source>
        <strain evidence="14">DSM 21036</strain>
    </source>
</reference>
<dbReference type="InterPro" id="IPR042097">
    <property type="entry name" value="Aminopeptidase_N-like_N_sf"/>
</dbReference>
<evidence type="ECO:0000259" key="13">
    <source>
        <dbReference type="Pfam" id="PF01433"/>
    </source>
</evidence>
<organism evidence="14 15">
    <name type="scientific">Solirubrobacter ginsenosidimutans</name>
    <dbReference type="NCBI Taxonomy" id="490573"/>
    <lineage>
        <taxon>Bacteria</taxon>
        <taxon>Bacillati</taxon>
        <taxon>Actinomycetota</taxon>
        <taxon>Thermoleophilia</taxon>
        <taxon>Solirubrobacterales</taxon>
        <taxon>Solirubrobacteraceae</taxon>
        <taxon>Solirubrobacter</taxon>
    </lineage>
</organism>
<evidence type="ECO:0000256" key="2">
    <source>
        <dbReference type="ARBA" id="ARBA00001947"/>
    </source>
</evidence>
<dbReference type="Pfam" id="PF01433">
    <property type="entry name" value="Peptidase_M1"/>
    <property type="match status" value="1"/>
</dbReference>
<dbReference type="GO" id="GO:0016285">
    <property type="term" value="F:alanyl aminopeptidase activity"/>
    <property type="evidence" value="ECO:0007669"/>
    <property type="project" value="UniProtKB-EC"/>
</dbReference>
<dbReference type="GO" id="GO:0008237">
    <property type="term" value="F:metallopeptidase activity"/>
    <property type="evidence" value="ECO:0007669"/>
    <property type="project" value="UniProtKB-KW"/>
</dbReference>
<sequence>MASSAWRGSDVGGGSHRRRLIGALAVLIALAVPTSAQAFERPSPGAPGLGDRLFPLLGNGGYDVQHYDLDLRYATSAPSQGIDGTVTLLAVATQSLSRLNLDFSGDSVGKVTVNGLPAAFTRDSGELVITPRLPLLKGLPFVVQVQHYTAHPIASDPNDLLGAPFFITPDGSATAGQPAGTHAFLPSNDHPRDKASYTIRFDVPAGEAAYGNGVLVHKSTSGGRTHYVYLQRQPMATELIQLAVGRYQEIGRGVHGGIPIRDAVSPSLAGLLADKLPTEIDHLEWMKARVGEYPFDIYGSLVVDAELGFALETQTLSLYDRLWFDGTFGGQGIWEPTMVHELAHMWFGDSVAPYSWDDLWLNEGHATWYQFTFAAERDELEENTGIADFTDLMQVIYQLGDIWRIEDGPVGRPLSPEAAQLFSIQVYYGGALVLYALRQQIGDAAFQRLERAWVTRFRDDVASTQDFIALASRVSGQNLTKFLNDWVYGTKTPPMPGHPDWTVIPTGDAAARTFAAPQLLSLRRRS</sequence>
<name>A0A9X3MRP2_9ACTN</name>
<dbReference type="PRINTS" id="PR00756">
    <property type="entry name" value="ALADIPTASE"/>
</dbReference>
<dbReference type="InterPro" id="IPR050344">
    <property type="entry name" value="Peptidase_M1_aminopeptidases"/>
</dbReference>
<dbReference type="AlphaFoldDB" id="A0A9X3MRP2"/>
<proteinExistence type="inferred from homology"/>
<dbReference type="PANTHER" id="PTHR11533">
    <property type="entry name" value="PROTEASE M1 ZINC METALLOPROTEASE"/>
    <property type="match status" value="1"/>
</dbReference>
<evidence type="ECO:0000256" key="9">
    <source>
        <dbReference type="ARBA" id="ARBA00022833"/>
    </source>
</evidence>
<dbReference type="CDD" id="cd09603">
    <property type="entry name" value="M1_APN_like"/>
    <property type="match status" value="1"/>
</dbReference>
<gene>
    <name evidence="14" type="ORF">OM076_13585</name>
</gene>
<dbReference type="GO" id="GO:0006508">
    <property type="term" value="P:proteolysis"/>
    <property type="evidence" value="ECO:0007669"/>
    <property type="project" value="UniProtKB-KW"/>
</dbReference>
<dbReference type="SUPFAM" id="SSF55486">
    <property type="entry name" value="Metalloproteases ('zincins'), catalytic domain"/>
    <property type="match status" value="1"/>
</dbReference>
<dbReference type="InterPro" id="IPR014782">
    <property type="entry name" value="Peptidase_M1_dom"/>
</dbReference>
<evidence type="ECO:0000313" key="15">
    <source>
        <dbReference type="Proteomes" id="UP001149140"/>
    </source>
</evidence>
<evidence type="ECO:0000256" key="1">
    <source>
        <dbReference type="ARBA" id="ARBA00000098"/>
    </source>
</evidence>
<dbReference type="EC" id="3.4.11.2" evidence="4"/>
<dbReference type="Gene3D" id="1.10.390.10">
    <property type="entry name" value="Neutral Protease Domain 2"/>
    <property type="match status" value="1"/>
</dbReference>
<keyword evidence="8" id="KW-0378">Hydrolase</keyword>
<keyword evidence="10" id="KW-0482">Metalloprotease</keyword>
<evidence type="ECO:0000256" key="7">
    <source>
        <dbReference type="ARBA" id="ARBA00022723"/>
    </source>
</evidence>
<protein>
    <recommendedName>
        <fullName evidence="5">Aminopeptidase N</fullName>
        <ecNumber evidence="4">3.4.11.2</ecNumber>
    </recommendedName>
    <alternativeName>
        <fullName evidence="11">Alanine aminopeptidase</fullName>
    </alternativeName>
    <alternativeName>
        <fullName evidence="12">Lysyl aminopeptidase</fullName>
    </alternativeName>
</protein>
<dbReference type="Proteomes" id="UP001149140">
    <property type="component" value="Unassembled WGS sequence"/>
</dbReference>
<comment type="cofactor">
    <cofactor evidence="2">
        <name>Zn(2+)</name>
        <dbReference type="ChEBI" id="CHEBI:29105"/>
    </cofactor>
</comment>
<dbReference type="GO" id="GO:0008270">
    <property type="term" value="F:zinc ion binding"/>
    <property type="evidence" value="ECO:0007669"/>
    <property type="project" value="InterPro"/>
</dbReference>
<evidence type="ECO:0000256" key="10">
    <source>
        <dbReference type="ARBA" id="ARBA00023049"/>
    </source>
</evidence>
<accession>A0A9X3MRP2</accession>
<evidence type="ECO:0000256" key="8">
    <source>
        <dbReference type="ARBA" id="ARBA00022801"/>
    </source>
</evidence>
<keyword evidence="7" id="KW-0479">Metal-binding</keyword>
<evidence type="ECO:0000256" key="6">
    <source>
        <dbReference type="ARBA" id="ARBA00022670"/>
    </source>
</evidence>
<dbReference type="SUPFAM" id="SSF63737">
    <property type="entry name" value="Leukotriene A4 hydrolase N-terminal domain"/>
    <property type="match status" value="1"/>
</dbReference>
<evidence type="ECO:0000256" key="5">
    <source>
        <dbReference type="ARBA" id="ARBA00015611"/>
    </source>
</evidence>
<dbReference type="Gene3D" id="2.60.40.1730">
    <property type="entry name" value="tricorn interacting facor f3 domain"/>
    <property type="match status" value="1"/>
</dbReference>
<dbReference type="RefSeq" id="WP_270040506.1">
    <property type="nucleotide sequence ID" value="NZ_JAPDOD010000011.1"/>
</dbReference>
<evidence type="ECO:0000256" key="3">
    <source>
        <dbReference type="ARBA" id="ARBA00010136"/>
    </source>
</evidence>
<keyword evidence="6" id="KW-0645">Protease</keyword>
<comment type="caution">
    <text evidence="14">The sequence shown here is derived from an EMBL/GenBank/DDBJ whole genome shotgun (WGS) entry which is preliminary data.</text>
</comment>
<keyword evidence="9" id="KW-0862">Zinc</keyword>
<evidence type="ECO:0000313" key="14">
    <source>
        <dbReference type="EMBL" id="MDA0161304.1"/>
    </source>
</evidence>